<evidence type="ECO:0000313" key="3">
    <source>
        <dbReference type="Proteomes" id="UP000321734"/>
    </source>
</evidence>
<protein>
    <submittedName>
        <fullName evidence="2">Uncharacterized protein</fullName>
    </submittedName>
</protein>
<organism evidence="2 3">
    <name type="scientific">Gelidibacter salicanalis</name>
    <dbReference type="NCBI Taxonomy" id="291193"/>
    <lineage>
        <taxon>Bacteria</taxon>
        <taxon>Pseudomonadati</taxon>
        <taxon>Bacteroidota</taxon>
        <taxon>Flavobacteriia</taxon>
        <taxon>Flavobacteriales</taxon>
        <taxon>Flavobacteriaceae</taxon>
        <taxon>Gelidibacter</taxon>
    </lineage>
</organism>
<proteinExistence type="predicted"/>
<sequence length="139" mass="16519">MVAKLVKVTLLMLVLSVSPAHAQKKEAMEKEREQYMEKQMDQYRERVDTFVKLLHVDDFKGQIIKQKIDEFYEKRHKIYSSDSYKAIEKESVIEEMKISHFADVSELYSEETISSIHRFLSDNKTEIKKLQKTKTKKNN</sequence>
<evidence type="ECO:0000313" key="2">
    <source>
        <dbReference type="EMBL" id="TXE10890.1"/>
    </source>
</evidence>
<reference evidence="2 3" key="1">
    <citation type="submission" date="2019-08" db="EMBL/GenBank/DDBJ databases">
        <title>Genome sequence of Gelidibacter salicanalis IC162T.</title>
        <authorList>
            <person name="Bowman J.P."/>
        </authorList>
    </citation>
    <scope>NUCLEOTIDE SEQUENCE [LARGE SCALE GENOMIC DNA]</scope>
    <source>
        <strain evidence="2 3">IC162</strain>
    </source>
</reference>
<dbReference type="AlphaFoldDB" id="A0A5C7AQD6"/>
<gene>
    <name evidence="2" type="ORF">ES711_03020</name>
</gene>
<evidence type="ECO:0000256" key="1">
    <source>
        <dbReference type="SAM" id="SignalP"/>
    </source>
</evidence>
<comment type="caution">
    <text evidence="2">The sequence shown here is derived from an EMBL/GenBank/DDBJ whole genome shotgun (WGS) entry which is preliminary data.</text>
</comment>
<dbReference type="EMBL" id="VORX01000001">
    <property type="protein sequence ID" value="TXE10890.1"/>
    <property type="molecule type" value="Genomic_DNA"/>
</dbReference>
<feature type="chain" id="PRO_5023099379" evidence="1">
    <location>
        <begin position="23"/>
        <end position="139"/>
    </location>
</feature>
<keyword evidence="1" id="KW-0732">Signal</keyword>
<accession>A0A5C7AQD6</accession>
<dbReference type="Proteomes" id="UP000321734">
    <property type="component" value="Unassembled WGS sequence"/>
</dbReference>
<dbReference type="OrthoDB" id="1445432at2"/>
<keyword evidence="3" id="KW-1185">Reference proteome</keyword>
<name>A0A5C7AQD6_9FLAO</name>
<dbReference type="RefSeq" id="WP_146889722.1">
    <property type="nucleotide sequence ID" value="NZ_VORX01000001.1"/>
</dbReference>
<feature type="signal peptide" evidence="1">
    <location>
        <begin position="1"/>
        <end position="22"/>
    </location>
</feature>